<proteinExistence type="predicted"/>
<organism evidence="1">
    <name type="scientific">marine sediment metagenome</name>
    <dbReference type="NCBI Taxonomy" id="412755"/>
    <lineage>
        <taxon>unclassified sequences</taxon>
        <taxon>metagenomes</taxon>
        <taxon>ecological metagenomes</taxon>
    </lineage>
</organism>
<reference evidence="1" key="1">
    <citation type="journal article" date="2014" name="Front. Microbiol.">
        <title>High frequency of phylogenetically diverse reductive dehalogenase-homologous genes in deep subseafloor sedimentary metagenomes.</title>
        <authorList>
            <person name="Kawai M."/>
            <person name="Futagami T."/>
            <person name="Toyoda A."/>
            <person name="Takaki Y."/>
            <person name="Nishi S."/>
            <person name="Hori S."/>
            <person name="Arai W."/>
            <person name="Tsubouchi T."/>
            <person name="Morono Y."/>
            <person name="Uchiyama I."/>
            <person name="Ito T."/>
            <person name="Fujiyama A."/>
            <person name="Inagaki F."/>
            <person name="Takami H."/>
        </authorList>
    </citation>
    <scope>NUCLEOTIDE SEQUENCE</scope>
    <source>
        <strain evidence="1">Expedition CK06-06</strain>
    </source>
</reference>
<feature type="non-terminal residue" evidence="1">
    <location>
        <position position="1"/>
    </location>
</feature>
<gene>
    <name evidence="1" type="ORF">S01H4_67214</name>
</gene>
<accession>X1FJ07</accession>
<dbReference type="EMBL" id="BART01042133">
    <property type="protein sequence ID" value="GAH20773.1"/>
    <property type="molecule type" value="Genomic_DNA"/>
</dbReference>
<evidence type="ECO:0000313" key="1">
    <source>
        <dbReference type="EMBL" id="GAH20773.1"/>
    </source>
</evidence>
<comment type="caution">
    <text evidence="1">The sequence shown here is derived from an EMBL/GenBank/DDBJ whole genome shotgun (WGS) entry which is preliminary data.</text>
</comment>
<feature type="non-terminal residue" evidence="1">
    <location>
        <position position="41"/>
    </location>
</feature>
<protein>
    <submittedName>
        <fullName evidence="1">Uncharacterized protein</fullName>
    </submittedName>
</protein>
<dbReference type="AlphaFoldDB" id="X1FJ07"/>
<sequence length="41" mass="4419">GEVVIGSKSVDGLPKGNVWAVIWIPGPVEPIWEVMVDCDRA</sequence>
<name>X1FJ07_9ZZZZ</name>